<gene>
    <name evidence="1" type="ORF">BCR34DRAFT_605619</name>
</gene>
<organism evidence="1 2">
    <name type="scientific">Clohesyomyces aquaticus</name>
    <dbReference type="NCBI Taxonomy" id="1231657"/>
    <lineage>
        <taxon>Eukaryota</taxon>
        <taxon>Fungi</taxon>
        <taxon>Dikarya</taxon>
        <taxon>Ascomycota</taxon>
        <taxon>Pezizomycotina</taxon>
        <taxon>Dothideomycetes</taxon>
        <taxon>Pleosporomycetidae</taxon>
        <taxon>Pleosporales</taxon>
        <taxon>Lindgomycetaceae</taxon>
        <taxon>Clohesyomyces</taxon>
    </lineage>
</organism>
<reference evidence="1 2" key="1">
    <citation type="submission" date="2016-07" db="EMBL/GenBank/DDBJ databases">
        <title>Pervasive Adenine N6-methylation of Active Genes in Fungi.</title>
        <authorList>
            <consortium name="DOE Joint Genome Institute"/>
            <person name="Mondo S.J."/>
            <person name="Dannebaum R.O."/>
            <person name="Kuo R.C."/>
            <person name="Labutti K."/>
            <person name="Haridas S."/>
            <person name="Kuo A."/>
            <person name="Salamov A."/>
            <person name="Ahrendt S.R."/>
            <person name="Lipzen A."/>
            <person name="Sullivan W."/>
            <person name="Andreopoulos W.B."/>
            <person name="Clum A."/>
            <person name="Lindquist E."/>
            <person name="Daum C."/>
            <person name="Ramamoorthy G.K."/>
            <person name="Gryganskyi A."/>
            <person name="Culley D."/>
            <person name="Magnuson J.K."/>
            <person name="James T.Y."/>
            <person name="O'Malley M.A."/>
            <person name="Stajich J.E."/>
            <person name="Spatafora J.W."/>
            <person name="Visel A."/>
            <person name="Grigoriev I.V."/>
        </authorList>
    </citation>
    <scope>NUCLEOTIDE SEQUENCE [LARGE SCALE GENOMIC DNA]</scope>
    <source>
        <strain evidence="1 2">CBS 115471</strain>
    </source>
</reference>
<keyword evidence="2" id="KW-1185">Reference proteome</keyword>
<dbReference type="InterPro" id="IPR036770">
    <property type="entry name" value="Ankyrin_rpt-contain_sf"/>
</dbReference>
<protein>
    <submittedName>
        <fullName evidence="1">Uncharacterized protein</fullName>
    </submittedName>
</protein>
<dbReference type="EMBL" id="MCFA01000159">
    <property type="protein sequence ID" value="ORY02269.1"/>
    <property type="molecule type" value="Genomic_DNA"/>
</dbReference>
<evidence type="ECO:0000313" key="2">
    <source>
        <dbReference type="Proteomes" id="UP000193144"/>
    </source>
</evidence>
<dbReference type="AlphaFoldDB" id="A0A1Y1YWD4"/>
<accession>A0A1Y1YWD4</accession>
<sequence>MPLLDLPPEVFQRIISEYVTEEGVSESWKRKVVCKTFSVFIEEEVLGRQSPQAFIRGAEKSILNRHIDRYLVHRYMALYGAPDLLPALMRSSVDIFMEITGSTSNDQRLQFATEIAKALTTHCKSLNYLATKAKPKRIAEFAQDKKEANALGVAIAMQDKHLICLVLGRNPCIWSRTHTFGHPLELVLRIGNKDIVWIMLYFAETNPLSNSAKDITQALSVSIRLALETRGFEIAISLLRWHFRHIGRPFKNYGGYWLRWAIESGAMDFIKQLLEFGFPDGYEEYYQRTFIRIPWYTTGANPTELLRLLFRKKLVDVAMGGR</sequence>
<evidence type="ECO:0000313" key="1">
    <source>
        <dbReference type="EMBL" id="ORY02269.1"/>
    </source>
</evidence>
<name>A0A1Y1YWD4_9PLEO</name>
<proteinExistence type="predicted"/>
<dbReference type="SUPFAM" id="SSF48403">
    <property type="entry name" value="Ankyrin repeat"/>
    <property type="match status" value="1"/>
</dbReference>
<dbReference type="OrthoDB" id="366390at2759"/>
<comment type="caution">
    <text evidence="1">The sequence shown here is derived from an EMBL/GenBank/DDBJ whole genome shotgun (WGS) entry which is preliminary data.</text>
</comment>
<dbReference type="Proteomes" id="UP000193144">
    <property type="component" value="Unassembled WGS sequence"/>
</dbReference>